<dbReference type="FunFam" id="3.30.830.10:FF:000008">
    <property type="entry name" value="Mitochondrial-processing peptidase subunit beta"/>
    <property type="match status" value="1"/>
</dbReference>
<dbReference type="STRING" id="1464122.SAMN05421737_10348"/>
<dbReference type="InterPro" id="IPR011765">
    <property type="entry name" value="Pept_M16_N"/>
</dbReference>
<feature type="domain" description="Peptidase M16 C-terminal" evidence="4">
    <location>
        <begin position="168"/>
        <end position="338"/>
    </location>
</feature>
<dbReference type="InterPro" id="IPR007863">
    <property type="entry name" value="Peptidase_M16_C"/>
</dbReference>
<feature type="domain" description="Peptidase M16 N-terminal" evidence="3">
    <location>
        <begin position="12"/>
        <end position="158"/>
    </location>
</feature>
<dbReference type="Pfam" id="PF00675">
    <property type="entry name" value="Peptidase_M16"/>
    <property type="match status" value="1"/>
</dbReference>
<dbReference type="OrthoDB" id="9811314at2"/>
<dbReference type="PANTHER" id="PTHR11851">
    <property type="entry name" value="METALLOPROTEASE"/>
    <property type="match status" value="1"/>
</dbReference>
<dbReference type="AlphaFoldDB" id="A0A1G6H8A9"/>
<comment type="similarity">
    <text evidence="1 2">Belongs to the peptidase M16 family.</text>
</comment>
<sequence length="413" mass="46702">MIKKVTLRNGVRMMSEMNKTVRSVSIGIWVKTGSRNEARTQNGISHFIEHMLFKGTKHRTAQQIAEAFDRIGGQVNAFTAKEYTCYHAKVLDEHARIALDVLQDMFFHSTFEEREIEKEKQVVFEEIKMVEDTPDDQVHDLLSEASFGRSTLAYPILGQKEVLADLCAEDLHDYMARFYTGDRVVVSVAGRFDEALLAEMEEIFSQVPRGQGSFHVPEALFTPTMKYRQKETEQAHLCLAYPGLPIGADHTFALVLLNNALGGSMSSRLFQAIREEQGLCYSVFSYHAAYEETGLLNIYAATQHQQLQQLAEEMNQVIKHIQRDGITKNELDNGKEQLKGSIMLGLESMNSRMNRNGKNELLRQRSRSLDELIADIQTVTLEEVNALAEAIFIEKPAVSLISASEDVPETLYT</sequence>
<organism evidence="5 6">
    <name type="scientific">Shouchella lonarensis</name>
    <dbReference type="NCBI Taxonomy" id="1464122"/>
    <lineage>
        <taxon>Bacteria</taxon>
        <taxon>Bacillati</taxon>
        <taxon>Bacillota</taxon>
        <taxon>Bacilli</taxon>
        <taxon>Bacillales</taxon>
        <taxon>Bacillaceae</taxon>
        <taxon>Shouchella</taxon>
    </lineage>
</organism>
<proteinExistence type="inferred from homology"/>
<evidence type="ECO:0000313" key="5">
    <source>
        <dbReference type="EMBL" id="SDB90384.1"/>
    </source>
</evidence>
<dbReference type="InterPro" id="IPR001431">
    <property type="entry name" value="Pept_M16_Zn_BS"/>
</dbReference>
<protein>
    <submittedName>
        <fullName evidence="5">Predicted Zn-dependent peptidase</fullName>
    </submittedName>
</protein>
<name>A0A1G6H8A9_9BACI</name>
<dbReference type="InterPro" id="IPR050361">
    <property type="entry name" value="MPP/UQCRC_Complex"/>
</dbReference>
<reference evidence="6" key="1">
    <citation type="submission" date="2016-09" db="EMBL/GenBank/DDBJ databases">
        <authorList>
            <person name="Varghese N."/>
            <person name="Submissions S."/>
        </authorList>
    </citation>
    <scope>NUCLEOTIDE SEQUENCE [LARGE SCALE GENOMIC DNA]</scope>
    <source>
        <strain evidence="6">25nlg</strain>
    </source>
</reference>
<evidence type="ECO:0000256" key="2">
    <source>
        <dbReference type="RuleBase" id="RU004447"/>
    </source>
</evidence>
<dbReference type="Gene3D" id="3.30.830.10">
    <property type="entry name" value="Metalloenzyme, LuxS/M16 peptidase-like"/>
    <property type="match status" value="2"/>
</dbReference>
<evidence type="ECO:0000259" key="3">
    <source>
        <dbReference type="Pfam" id="PF00675"/>
    </source>
</evidence>
<dbReference type="GO" id="GO:0004222">
    <property type="term" value="F:metalloendopeptidase activity"/>
    <property type="evidence" value="ECO:0007669"/>
    <property type="project" value="InterPro"/>
</dbReference>
<dbReference type="Pfam" id="PF05193">
    <property type="entry name" value="Peptidase_M16_C"/>
    <property type="match status" value="1"/>
</dbReference>
<evidence type="ECO:0000313" key="6">
    <source>
        <dbReference type="Proteomes" id="UP000242662"/>
    </source>
</evidence>
<dbReference type="RefSeq" id="WP_090774919.1">
    <property type="nucleotide sequence ID" value="NZ_FMYM01000003.1"/>
</dbReference>
<dbReference type="SUPFAM" id="SSF63411">
    <property type="entry name" value="LuxS/MPP-like metallohydrolase"/>
    <property type="match status" value="2"/>
</dbReference>
<dbReference type="EMBL" id="FMYM01000003">
    <property type="protein sequence ID" value="SDB90384.1"/>
    <property type="molecule type" value="Genomic_DNA"/>
</dbReference>
<dbReference type="Proteomes" id="UP000242662">
    <property type="component" value="Unassembled WGS sequence"/>
</dbReference>
<dbReference type="PANTHER" id="PTHR11851:SF49">
    <property type="entry name" value="MITOCHONDRIAL-PROCESSING PEPTIDASE SUBUNIT ALPHA"/>
    <property type="match status" value="1"/>
</dbReference>
<evidence type="ECO:0000256" key="1">
    <source>
        <dbReference type="ARBA" id="ARBA00007261"/>
    </source>
</evidence>
<dbReference type="InterPro" id="IPR011249">
    <property type="entry name" value="Metalloenz_LuxS/M16"/>
</dbReference>
<accession>A0A1G6H8A9</accession>
<evidence type="ECO:0000259" key="4">
    <source>
        <dbReference type="Pfam" id="PF05193"/>
    </source>
</evidence>
<gene>
    <name evidence="5" type="ORF">SAMN05421737_10348</name>
</gene>
<dbReference type="GO" id="GO:0006508">
    <property type="term" value="P:proteolysis"/>
    <property type="evidence" value="ECO:0007669"/>
    <property type="project" value="InterPro"/>
</dbReference>
<dbReference type="GO" id="GO:0046872">
    <property type="term" value="F:metal ion binding"/>
    <property type="evidence" value="ECO:0007669"/>
    <property type="project" value="InterPro"/>
</dbReference>
<keyword evidence="6" id="KW-1185">Reference proteome</keyword>
<dbReference type="PROSITE" id="PS00143">
    <property type="entry name" value="INSULINASE"/>
    <property type="match status" value="1"/>
</dbReference>